<evidence type="ECO:0000256" key="4">
    <source>
        <dbReference type="ARBA" id="ARBA00044042"/>
    </source>
</evidence>
<organism evidence="6 7">
    <name type="scientific">Thauera chlorobenzoica</name>
    <dbReference type="NCBI Taxonomy" id="96773"/>
    <lineage>
        <taxon>Bacteria</taxon>
        <taxon>Pseudomonadati</taxon>
        <taxon>Pseudomonadota</taxon>
        <taxon>Betaproteobacteria</taxon>
        <taxon>Rhodocyclales</taxon>
        <taxon>Zoogloeaceae</taxon>
        <taxon>Thauera</taxon>
    </lineage>
</organism>
<keyword evidence="7" id="KW-1185">Reference proteome</keyword>
<comment type="similarity">
    <text evidence="3">Belongs to the glycosyltransferase 9 family.</text>
</comment>
<dbReference type="STRING" id="96773.Tchl_1227"/>
<dbReference type="RefSeq" id="WP_075147620.1">
    <property type="nucleotide sequence ID" value="NZ_CP018839.1"/>
</dbReference>
<dbReference type="GO" id="GO:0009244">
    <property type="term" value="P:lipopolysaccharide core region biosynthetic process"/>
    <property type="evidence" value="ECO:0007669"/>
    <property type="project" value="TreeGrafter"/>
</dbReference>
<dbReference type="GO" id="GO:0005829">
    <property type="term" value="C:cytosol"/>
    <property type="evidence" value="ECO:0007669"/>
    <property type="project" value="TreeGrafter"/>
</dbReference>
<dbReference type="PANTHER" id="PTHR30160:SF7">
    <property type="entry name" value="ADP-HEPTOSE--LPS HEPTOSYLTRANSFERASE 2"/>
    <property type="match status" value="1"/>
</dbReference>
<dbReference type="InterPro" id="IPR011910">
    <property type="entry name" value="RfaF"/>
</dbReference>
<dbReference type="Proteomes" id="UP000185739">
    <property type="component" value="Chromosome"/>
</dbReference>
<dbReference type="AlphaFoldDB" id="A0A1H5SYS7"/>
<dbReference type="NCBIfam" id="TIGR02195">
    <property type="entry name" value="heptsyl_trn_II"/>
    <property type="match status" value="1"/>
</dbReference>
<dbReference type="KEGG" id="tcl:Tchl_1227"/>
<dbReference type="EC" id="2.4.99.24" evidence="4"/>
<comment type="catalytic activity">
    <reaction evidence="5">
        <text>an L-alpha-D-Hep-(1-&gt;5)-[alpha-Kdo-(2-&gt;4)]-alpha-Kdo-(2-&gt;6)-lipid A + ADP-L-glycero-beta-D-manno-heptose = an L-alpha-D-Hep-(1-&gt;3)-L-alpha-D-Hep-(1-&gt;5)-[alpha-Kdo-(2-&gt;4)]-alpha-Kdo-(2-&gt;6)-lipid A + ADP + H(+)</text>
        <dbReference type="Rhea" id="RHEA:74071"/>
        <dbReference type="ChEBI" id="CHEBI:15378"/>
        <dbReference type="ChEBI" id="CHEBI:61506"/>
        <dbReference type="ChEBI" id="CHEBI:193068"/>
        <dbReference type="ChEBI" id="CHEBI:193069"/>
        <dbReference type="ChEBI" id="CHEBI:456216"/>
        <dbReference type="EC" id="2.4.99.24"/>
    </reaction>
</comment>
<dbReference type="InterPro" id="IPR051199">
    <property type="entry name" value="LPS_LOS_Heptosyltrfase"/>
</dbReference>
<dbReference type="PANTHER" id="PTHR30160">
    <property type="entry name" value="TETRAACYLDISACCHARIDE 4'-KINASE-RELATED"/>
    <property type="match status" value="1"/>
</dbReference>
<dbReference type="OrthoDB" id="9797795at2"/>
<dbReference type="SUPFAM" id="SSF53756">
    <property type="entry name" value="UDP-Glycosyltransferase/glycogen phosphorylase"/>
    <property type="match status" value="1"/>
</dbReference>
<dbReference type="InterPro" id="IPR002201">
    <property type="entry name" value="Glyco_trans_9"/>
</dbReference>
<sequence length="369" mass="38967">MTSPTTPAHPGQARARRILVVGPSWVGDMVMAQSLFKALKQRGACAIDVLAPGWSLPILERMPEVRRGIVMPLGHGEFGLGTRRALGRSLAGEGYDQAIVLPGSLKSALVPFFARIPQRTGFRGEMRYLLLNDLRRLDKAALPMTVQRFVALAAPAATPLPDPLPLPRLVAQAANQPVLRARFELPAERPAVAFMPGAEYGPAKQWPIPHFATLARALGARGYQVWVLGSNKDRAAGEAIAAGNPAVTNLAGLTALGDAVDLLAMCAAAVSNDSGLMHVAAALELPLVAIYGSSSPEHTPPLSERIAIQTLRLECSPCFQRTCPLGHTRCLTDIAPERILAALGGLGLAGLEHAGGRSGAETVHFTGRA</sequence>
<protein>
    <recommendedName>
        <fullName evidence="4">lipopolysaccharide heptosyltransferase II</fullName>
        <ecNumber evidence="4">2.4.99.24</ecNumber>
    </recommendedName>
</protein>
<evidence type="ECO:0000313" key="7">
    <source>
        <dbReference type="Proteomes" id="UP000185739"/>
    </source>
</evidence>
<gene>
    <name evidence="6" type="ORF">Tchl_1227</name>
</gene>
<keyword evidence="2 6" id="KW-0808">Transferase</keyword>
<dbReference type="EMBL" id="CP018839">
    <property type="protein sequence ID" value="APR04086.1"/>
    <property type="molecule type" value="Genomic_DNA"/>
</dbReference>
<dbReference type="FunFam" id="3.40.50.2000:FF:000023">
    <property type="entry name" value="ADP-heptose--LPS heptosyltransferase II"/>
    <property type="match status" value="1"/>
</dbReference>
<evidence type="ECO:0000256" key="2">
    <source>
        <dbReference type="ARBA" id="ARBA00022679"/>
    </source>
</evidence>
<name>A0A1H5SYS7_9RHOO</name>
<dbReference type="Gene3D" id="3.40.50.2000">
    <property type="entry name" value="Glycogen Phosphorylase B"/>
    <property type="match status" value="2"/>
</dbReference>
<accession>A0A1H5SYS7</accession>
<reference evidence="6 7" key="1">
    <citation type="submission" date="2016-12" db="EMBL/GenBank/DDBJ databases">
        <title>Complete genome sequence of Thauera chlorobenzoica, a Betaproteobacterium degrading haloaromatics anaerobically to CO2 and halides.</title>
        <authorList>
            <person name="Goris T."/>
            <person name="Mergelsberg M."/>
            <person name="Boll M."/>
        </authorList>
    </citation>
    <scope>NUCLEOTIDE SEQUENCE [LARGE SCALE GENOMIC DNA]</scope>
    <source>
        <strain evidence="6 7">3CB1</strain>
    </source>
</reference>
<proteinExistence type="inferred from homology"/>
<evidence type="ECO:0000256" key="1">
    <source>
        <dbReference type="ARBA" id="ARBA00022676"/>
    </source>
</evidence>
<dbReference type="GO" id="GO:0008713">
    <property type="term" value="F:ADP-heptose-lipopolysaccharide heptosyltransferase activity"/>
    <property type="evidence" value="ECO:0007669"/>
    <property type="project" value="UniProtKB-EC"/>
</dbReference>
<evidence type="ECO:0000313" key="6">
    <source>
        <dbReference type="EMBL" id="APR04086.1"/>
    </source>
</evidence>
<keyword evidence="1" id="KW-0328">Glycosyltransferase</keyword>
<evidence type="ECO:0000256" key="3">
    <source>
        <dbReference type="ARBA" id="ARBA00043995"/>
    </source>
</evidence>
<dbReference type="CDD" id="cd03789">
    <property type="entry name" value="GT9_LPS_heptosyltransferase"/>
    <property type="match status" value="1"/>
</dbReference>
<evidence type="ECO:0000256" key="5">
    <source>
        <dbReference type="ARBA" id="ARBA00047503"/>
    </source>
</evidence>
<dbReference type="Pfam" id="PF01075">
    <property type="entry name" value="Glyco_transf_9"/>
    <property type="match status" value="1"/>
</dbReference>